<dbReference type="RefSeq" id="XP_018290049.1">
    <property type="nucleotide sequence ID" value="XM_018436210.1"/>
</dbReference>
<sequence length="477" mass="55067">MSNTTYNLSNMQNALVDSPFREIKMLPLKTIVSVRASEWQECLDLIHKLCSTKWDSKRCGCSAFLHIKQYVSSDVVTFCMSADYTNHVPGNKSDLRTLPLSSKAIKMIENLLKGGSNCRNTRISVLNRIEEWGLKNLLYMFHSDEDRSLAIWMNERLPSQNYCIFTAQLLSFNASLLPFAFGFQSPSQIALMTISKSVCIDATHGISARSMEVLYSIVTHHPETGKDMPITYMITNDHSATPIDQWLVHLYTNSGFTSTNIAIDCSIAEINAITAVLPQAAIHFCNFHVLCAWQQNHDSKVKLDASYTSEQLGKYKQDLKNDLKDILVESDEEMFLEKIDYFTERIQRTMELLRRWERLYIQPSHLQYLTNNYIEPWHNQLKTIYMNRACVRRLDRLVFILTDDIEFFYSEEVERIHINNGRMGPVENKLSWHSYAASQIQEDILPTMIISPSDEIRNSMDDSDGKWKIKSFISEDL</sequence>
<evidence type="ECO:0000313" key="1">
    <source>
        <dbReference type="EMBL" id="OAD72009.1"/>
    </source>
</evidence>
<organism evidence="1 2">
    <name type="scientific">Phycomyces blakesleeanus (strain ATCC 8743b / DSM 1359 / FGSC 10004 / NBRC 33097 / NRRL 1555)</name>
    <dbReference type="NCBI Taxonomy" id="763407"/>
    <lineage>
        <taxon>Eukaryota</taxon>
        <taxon>Fungi</taxon>
        <taxon>Fungi incertae sedis</taxon>
        <taxon>Mucoromycota</taxon>
        <taxon>Mucoromycotina</taxon>
        <taxon>Mucoromycetes</taxon>
        <taxon>Mucorales</taxon>
        <taxon>Phycomycetaceae</taxon>
        <taxon>Phycomyces</taxon>
    </lineage>
</organism>
<keyword evidence="2" id="KW-1185">Reference proteome</keyword>
<name>A0A167M780_PHYB8</name>
<dbReference type="OrthoDB" id="2596771at2759"/>
<dbReference type="EMBL" id="KV440984">
    <property type="protein sequence ID" value="OAD72009.1"/>
    <property type="molecule type" value="Genomic_DNA"/>
</dbReference>
<dbReference type="InParanoid" id="A0A167M780"/>
<dbReference type="VEuPathDB" id="FungiDB:PHYBLDRAFT_169918"/>
<evidence type="ECO:0000313" key="2">
    <source>
        <dbReference type="Proteomes" id="UP000077315"/>
    </source>
</evidence>
<gene>
    <name evidence="1" type="ORF">PHYBLDRAFT_169918</name>
</gene>
<evidence type="ECO:0008006" key="3">
    <source>
        <dbReference type="Google" id="ProtNLM"/>
    </source>
</evidence>
<dbReference type="GeneID" id="28997116"/>
<proteinExistence type="predicted"/>
<dbReference type="AlphaFoldDB" id="A0A167M780"/>
<accession>A0A167M780</accession>
<dbReference type="Proteomes" id="UP000077315">
    <property type="component" value="Unassembled WGS sequence"/>
</dbReference>
<reference evidence="2" key="1">
    <citation type="submission" date="2015-06" db="EMBL/GenBank/DDBJ databases">
        <title>Expansion of signal transduction pathways in fungi by whole-genome duplication.</title>
        <authorList>
            <consortium name="DOE Joint Genome Institute"/>
            <person name="Corrochano L.M."/>
            <person name="Kuo A."/>
            <person name="Marcet-Houben M."/>
            <person name="Polaino S."/>
            <person name="Salamov A."/>
            <person name="Villalobos J.M."/>
            <person name="Alvarez M.I."/>
            <person name="Avalos J."/>
            <person name="Benito E.P."/>
            <person name="Benoit I."/>
            <person name="Burger G."/>
            <person name="Camino L.P."/>
            <person name="Canovas D."/>
            <person name="Cerda-Olmedo E."/>
            <person name="Cheng J.-F."/>
            <person name="Dominguez A."/>
            <person name="Elias M."/>
            <person name="Eslava A.P."/>
            <person name="Glaser F."/>
            <person name="Grimwood J."/>
            <person name="Gutierrez G."/>
            <person name="Heitman J."/>
            <person name="Henrissat B."/>
            <person name="Iturriaga E.A."/>
            <person name="Lang B.F."/>
            <person name="Lavin J.L."/>
            <person name="Lee S."/>
            <person name="Li W."/>
            <person name="Lindquist E."/>
            <person name="Lopez-Garcia S."/>
            <person name="Luque E.M."/>
            <person name="Marcos A.T."/>
            <person name="Martin J."/>
            <person name="McCluskey K."/>
            <person name="Medina H.R."/>
            <person name="Miralles-Duran A."/>
            <person name="Miyazaki A."/>
            <person name="Munoz-Torres E."/>
            <person name="Oguiza J.A."/>
            <person name="Ohm R."/>
            <person name="Olmedo M."/>
            <person name="Orejas M."/>
            <person name="Ortiz-Castellanos L."/>
            <person name="Pisabarro A.G."/>
            <person name="Rodriguez-Romero J."/>
            <person name="Ruiz-Herrera J."/>
            <person name="Ruiz-Vazquez R."/>
            <person name="Sanz C."/>
            <person name="Schackwitz W."/>
            <person name="Schmutz J."/>
            <person name="Shahriari M."/>
            <person name="Shelest E."/>
            <person name="Silva-Franco F."/>
            <person name="Soanes D."/>
            <person name="Syed K."/>
            <person name="Tagua V.G."/>
            <person name="Talbot N.J."/>
            <person name="Thon M."/>
            <person name="De vries R.P."/>
            <person name="Wiebenga A."/>
            <person name="Yadav J.S."/>
            <person name="Braun E.L."/>
            <person name="Baker S."/>
            <person name="Garre V."/>
            <person name="Horwitz B."/>
            <person name="Torres-Martinez S."/>
            <person name="Idnurm A."/>
            <person name="Herrera-Estrella A."/>
            <person name="Gabaldon T."/>
            <person name="Grigoriev I.V."/>
        </authorList>
    </citation>
    <scope>NUCLEOTIDE SEQUENCE [LARGE SCALE GENOMIC DNA]</scope>
    <source>
        <strain evidence="2">NRRL 1555(-)</strain>
    </source>
</reference>
<protein>
    <recommendedName>
        <fullName evidence="3">MULE transposase domain-containing protein</fullName>
    </recommendedName>
</protein>